<accession>A0A915Q550</accession>
<dbReference type="WBParaSite" id="sdigi.contig777.g9737.t1">
    <property type="protein sequence ID" value="sdigi.contig777.g9737.t1"/>
    <property type="gene ID" value="sdigi.contig777.g9737"/>
</dbReference>
<evidence type="ECO:0000259" key="6">
    <source>
        <dbReference type="PROSITE" id="PS50217"/>
    </source>
</evidence>
<keyword evidence="3" id="KW-0238">DNA-binding</keyword>
<dbReference type="PROSITE" id="PS50217">
    <property type="entry name" value="BZIP"/>
    <property type="match status" value="1"/>
</dbReference>
<keyword evidence="5" id="KW-0539">Nucleus</keyword>
<evidence type="ECO:0000256" key="4">
    <source>
        <dbReference type="ARBA" id="ARBA00023163"/>
    </source>
</evidence>
<evidence type="ECO:0000256" key="3">
    <source>
        <dbReference type="ARBA" id="ARBA00023125"/>
    </source>
</evidence>
<dbReference type="InterPro" id="IPR046347">
    <property type="entry name" value="bZIP_sf"/>
</dbReference>
<evidence type="ECO:0000256" key="1">
    <source>
        <dbReference type="ARBA" id="ARBA00004123"/>
    </source>
</evidence>
<dbReference type="Gene3D" id="1.20.5.170">
    <property type="match status" value="1"/>
</dbReference>
<dbReference type="InterPro" id="IPR004827">
    <property type="entry name" value="bZIP"/>
</dbReference>
<organism evidence="7 8">
    <name type="scientific">Setaria digitata</name>
    <dbReference type="NCBI Taxonomy" id="48799"/>
    <lineage>
        <taxon>Eukaryota</taxon>
        <taxon>Metazoa</taxon>
        <taxon>Ecdysozoa</taxon>
        <taxon>Nematoda</taxon>
        <taxon>Chromadorea</taxon>
        <taxon>Rhabditida</taxon>
        <taxon>Spirurina</taxon>
        <taxon>Spiruromorpha</taxon>
        <taxon>Filarioidea</taxon>
        <taxon>Setariidae</taxon>
        <taxon>Setaria</taxon>
    </lineage>
</organism>
<dbReference type="SMART" id="SM00338">
    <property type="entry name" value="BRLZ"/>
    <property type="match status" value="1"/>
</dbReference>
<sequence>MQLYCNVINSPRGAHPSSGIPDSRQQLERRELRRIRNNDAARRSRQARRVKEAKNHARLAALERENYTLLMQINALKRELEHVHLVLSNISVIKADDNASSITNCIGHRMFYGIHLLVATVAQFNTSGVRTDRQTDRHTHTWLKSRKFESLLRNIPL</sequence>
<dbReference type="Pfam" id="PF07716">
    <property type="entry name" value="bZIP_2"/>
    <property type="match status" value="1"/>
</dbReference>
<name>A0A915Q550_9BILA</name>
<keyword evidence="7" id="KW-1185">Reference proteome</keyword>
<dbReference type="PANTHER" id="PTHR11988:SF27">
    <property type="entry name" value="GH27708P"/>
    <property type="match status" value="1"/>
</dbReference>
<comment type="subcellular location">
    <subcellularLocation>
        <location evidence="1">Nucleus</location>
    </subcellularLocation>
</comment>
<dbReference type="GO" id="GO:0000978">
    <property type="term" value="F:RNA polymerase II cis-regulatory region sequence-specific DNA binding"/>
    <property type="evidence" value="ECO:0007669"/>
    <property type="project" value="TreeGrafter"/>
</dbReference>
<evidence type="ECO:0000256" key="5">
    <source>
        <dbReference type="ARBA" id="ARBA00023242"/>
    </source>
</evidence>
<protein>
    <submittedName>
        <fullName evidence="8">BZIP domain-containing protein</fullName>
    </submittedName>
</protein>
<dbReference type="PANTHER" id="PTHR11988">
    <property type="entry name" value="THYROTROPH EMBRYONIC FACTOR RELATED"/>
    <property type="match status" value="1"/>
</dbReference>
<proteinExistence type="predicted"/>
<feature type="domain" description="BZIP" evidence="6">
    <location>
        <begin position="27"/>
        <end position="90"/>
    </location>
</feature>
<dbReference type="InterPro" id="IPR040223">
    <property type="entry name" value="PAR_bZIP"/>
</dbReference>
<dbReference type="Proteomes" id="UP000887581">
    <property type="component" value="Unplaced"/>
</dbReference>
<dbReference type="SUPFAM" id="SSF57959">
    <property type="entry name" value="Leucine zipper domain"/>
    <property type="match status" value="1"/>
</dbReference>
<dbReference type="GO" id="GO:0005634">
    <property type="term" value="C:nucleus"/>
    <property type="evidence" value="ECO:0007669"/>
    <property type="project" value="UniProtKB-SubCell"/>
</dbReference>
<dbReference type="AlphaFoldDB" id="A0A915Q550"/>
<dbReference type="GO" id="GO:0000981">
    <property type="term" value="F:DNA-binding transcription factor activity, RNA polymerase II-specific"/>
    <property type="evidence" value="ECO:0007669"/>
    <property type="project" value="TreeGrafter"/>
</dbReference>
<evidence type="ECO:0000256" key="2">
    <source>
        <dbReference type="ARBA" id="ARBA00023015"/>
    </source>
</evidence>
<keyword evidence="2" id="KW-0805">Transcription regulation</keyword>
<evidence type="ECO:0000313" key="8">
    <source>
        <dbReference type="WBParaSite" id="sdigi.contig777.g9737.t1"/>
    </source>
</evidence>
<reference evidence="8" key="1">
    <citation type="submission" date="2022-11" db="UniProtKB">
        <authorList>
            <consortium name="WormBaseParasite"/>
        </authorList>
    </citation>
    <scope>IDENTIFICATION</scope>
</reference>
<keyword evidence="4" id="KW-0804">Transcription</keyword>
<evidence type="ECO:0000313" key="7">
    <source>
        <dbReference type="Proteomes" id="UP000887581"/>
    </source>
</evidence>